<keyword evidence="2" id="KW-1185">Reference proteome</keyword>
<dbReference type="EMBL" id="BAABGA010000060">
    <property type="protein sequence ID" value="GAA4462171.1"/>
    <property type="molecule type" value="Genomic_DNA"/>
</dbReference>
<dbReference type="RefSeq" id="WP_345325802.1">
    <property type="nucleotide sequence ID" value="NZ_BAABGA010000060.1"/>
</dbReference>
<name>A0ABP8N6N9_9BACT</name>
<evidence type="ECO:0000313" key="1">
    <source>
        <dbReference type="EMBL" id="GAA4462171.1"/>
    </source>
</evidence>
<comment type="caution">
    <text evidence="1">The sequence shown here is derived from an EMBL/GenBank/DDBJ whole genome shotgun (WGS) entry which is preliminary data.</text>
</comment>
<accession>A0ABP8N6N9</accession>
<organism evidence="1 2">
    <name type="scientific">Novipirellula rosea</name>
    <dbReference type="NCBI Taxonomy" id="1031540"/>
    <lineage>
        <taxon>Bacteria</taxon>
        <taxon>Pseudomonadati</taxon>
        <taxon>Planctomycetota</taxon>
        <taxon>Planctomycetia</taxon>
        <taxon>Pirellulales</taxon>
        <taxon>Pirellulaceae</taxon>
        <taxon>Novipirellula</taxon>
    </lineage>
</organism>
<gene>
    <name evidence="1" type="ORF">GCM10023156_45670</name>
</gene>
<proteinExistence type="predicted"/>
<evidence type="ECO:0000313" key="2">
    <source>
        <dbReference type="Proteomes" id="UP001500840"/>
    </source>
</evidence>
<protein>
    <recommendedName>
        <fullName evidence="3">Carboxypeptidase regulatory-like domain-containing protein</fullName>
    </recommendedName>
</protein>
<reference evidence="2" key="1">
    <citation type="journal article" date="2019" name="Int. J. Syst. Evol. Microbiol.">
        <title>The Global Catalogue of Microorganisms (GCM) 10K type strain sequencing project: providing services to taxonomists for standard genome sequencing and annotation.</title>
        <authorList>
            <consortium name="The Broad Institute Genomics Platform"/>
            <consortium name="The Broad Institute Genome Sequencing Center for Infectious Disease"/>
            <person name="Wu L."/>
            <person name="Ma J."/>
        </authorList>
    </citation>
    <scope>NUCLEOTIDE SEQUENCE [LARGE SCALE GENOMIC DNA]</scope>
    <source>
        <strain evidence="2">JCM 17759</strain>
    </source>
</reference>
<sequence length="164" mass="17946">MKFLISIGLVLIACVCVGCREGWQAATYPANGTVTVNGVAANGAVVTLYPIGAKVDVRNSRPWAIADQEGRFELQTYEAGDGAPIGEYNVTVTWPLDVTKMDLAMIDQLDGQFARPEQSQWKVEIQDGENLLPTIAIDGVKLQSKVQNTKKRRIPRGPEMERGQ</sequence>
<dbReference type="Proteomes" id="UP001500840">
    <property type="component" value="Unassembled WGS sequence"/>
</dbReference>
<evidence type="ECO:0008006" key="3">
    <source>
        <dbReference type="Google" id="ProtNLM"/>
    </source>
</evidence>